<feature type="region of interest" description="Disordered" evidence="2">
    <location>
        <begin position="374"/>
        <end position="434"/>
    </location>
</feature>
<feature type="compositionally biased region" description="Low complexity" evidence="2">
    <location>
        <begin position="411"/>
        <end position="422"/>
    </location>
</feature>
<sequence length="434" mass="44248">MVPVPLPPTWVALPPEVNTARLMLGAGPVPMVQAAAGWEGLAILLETQADELAASLNNLQGLWSGAASQRAVAATLPMIMWLRTTAMQAQKRAMQATAQANSYSLALATTPPIPEIEQNHVTNAVLNATNFLGINTVPIAMNEFDYFVRMWNQAAGVMTAYQAETSLNLLFEPIMPMKPIVMPGIGAATAGTNVAQATARAPMGALRNATVEMVSAHAHLQSAKLTGGRAAAQGKHASERAGGQAKQADNATQQSQMTQQVMQQGVQMATQMGSQLASVPQQFGQQVSSGIQQITQPLQQVTSMFSQMGAGGDKPVAQMGLIGANPFSNHPLAGGSGPSTGAGLVRAASLPGLGGTPPQTPLISNLLGTSGQAPVGAGAPGAGGPGLAPVAPGSGMGPMGAGHGNKGGGSTTRTALTAPAPLIQDLNEDEDDDW</sequence>
<dbReference type="GO" id="GO:0052572">
    <property type="term" value="P:response to host immune response"/>
    <property type="evidence" value="ECO:0007669"/>
    <property type="project" value="TreeGrafter"/>
</dbReference>
<dbReference type="EMBL" id="JACKSJ010000149">
    <property type="protein sequence ID" value="MCV7171941.1"/>
    <property type="molecule type" value="Genomic_DNA"/>
</dbReference>
<evidence type="ECO:0000313" key="5">
    <source>
        <dbReference type="Proteomes" id="UP001140293"/>
    </source>
</evidence>
<dbReference type="AlphaFoldDB" id="A0A9X2YRB7"/>
<dbReference type="Proteomes" id="UP001140293">
    <property type="component" value="Unassembled WGS sequence"/>
</dbReference>
<evidence type="ECO:0000259" key="3">
    <source>
        <dbReference type="Pfam" id="PF00823"/>
    </source>
</evidence>
<dbReference type="Gene3D" id="1.20.1260.20">
    <property type="entry name" value="PPE superfamily"/>
    <property type="match status" value="1"/>
</dbReference>
<dbReference type="PANTHER" id="PTHR46766:SF1">
    <property type="entry name" value="GLUTAMINE-RICH PROTEIN 2"/>
    <property type="match status" value="1"/>
</dbReference>
<organism evidence="4 5">
    <name type="scientific">[Mycobacterium] manitobense</name>
    <dbReference type="NCBI Taxonomy" id="190147"/>
    <lineage>
        <taxon>Bacteria</taxon>
        <taxon>Bacillati</taxon>
        <taxon>Actinomycetota</taxon>
        <taxon>Actinomycetes</taxon>
        <taxon>Mycobacteriales</taxon>
        <taxon>Mycobacteriaceae</taxon>
        <taxon>Mycolicibacterium</taxon>
    </lineage>
</organism>
<feature type="domain" description="PPE" evidence="3">
    <location>
        <begin position="10"/>
        <end position="166"/>
    </location>
</feature>
<evidence type="ECO:0000256" key="1">
    <source>
        <dbReference type="ARBA" id="ARBA00010652"/>
    </source>
</evidence>
<dbReference type="PANTHER" id="PTHR46766">
    <property type="entry name" value="GLUTAMINE-RICH PROTEIN 2"/>
    <property type="match status" value="1"/>
</dbReference>
<comment type="caution">
    <text evidence="4">The sequence shown here is derived from an EMBL/GenBank/DDBJ whole genome shotgun (WGS) entry which is preliminary data.</text>
</comment>
<reference evidence="4" key="2">
    <citation type="journal article" date="2022" name="BMC Genomics">
        <title>Comparative genome analysis of mycobacteria focusing on tRNA and non-coding RNA.</title>
        <authorList>
            <person name="Behra P.R.K."/>
            <person name="Pettersson B.M.F."/>
            <person name="Ramesh M."/>
            <person name="Das S."/>
            <person name="Dasgupta S."/>
            <person name="Kirsebom L.A."/>
        </authorList>
    </citation>
    <scope>NUCLEOTIDE SEQUENCE</scope>
    <source>
        <strain evidence="4">DSM 44615</strain>
    </source>
</reference>
<dbReference type="RefSeq" id="WP_264014130.1">
    <property type="nucleotide sequence ID" value="NZ_JACKSJ010000149.1"/>
</dbReference>
<feature type="compositionally biased region" description="Gly residues" evidence="2">
    <location>
        <begin position="394"/>
        <end position="410"/>
    </location>
</feature>
<feature type="region of interest" description="Disordered" evidence="2">
    <location>
        <begin position="224"/>
        <end position="259"/>
    </location>
</feature>
<dbReference type="Pfam" id="PF00823">
    <property type="entry name" value="PPE"/>
    <property type="match status" value="1"/>
</dbReference>
<accession>A0A9X2YRB7</accession>
<evidence type="ECO:0000313" key="4">
    <source>
        <dbReference type="EMBL" id="MCV7171941.1"/>
    </source>
</evidence>
<dbReference type="SUPFAM" id="SSF140459">
    <property type="entry name" value="PE/PPE dimer-like"/>
    <property type="match status" value="1"/>
</dbReference>
<evidence type="ECO:0000256" key="2">
    <source>
        <dbReference type="SAM" id="MobiDB-lite"/>
    </source>
</evidence>
<reference evidence="4" key="1">
    <citation type="submission" date="2020-07" db="EMBL/GenBank/DDBJ databases">
        <authorList>
            <person name="Pettersson B.M.F."/>
            <person name="Behra P.R.K."/>
            <person name="Ramesh M."/>
            <person name="Das S."/>
            <person name="Dasgupta S."/>
            <person name="Kirsebom L.A."/>
        </authorList>
    </citation>
    <scope>NUCLEOTIDE SEQUENCE</scope>
    <source>
        <strain evidence="4">DSM 44615</strain>
    </source>
</reference>
<dbReference type="InterPro" id="IPR000030">
    <property type="entry name" value="PPE_dom"/>
</dbReference>
<keyword evidence="5" id="KW-1185">Reference proteome</keyword>
<comment type="similarity">
    <text evidence="1">Belongs to the mycobacterial PPE family.</text>
</comment>
<proteinExistence type="inferred from homology"/>
<dbReference type="InterPro" id="IPR038332">
    <property type="entry name" value="PPE_sf"/>
</dbReference>
<gene>
    <name evidence="4" type="ORF">H7I41_18660</name>
</gene>
<name>A0A9X2YRB7_9MYCO</name>
<protein>
    <submittedName>
        <fullName evidence="4">PPE family protein</fullName>
    </submittedName>
</protein>